<sequence>MAEDEDGVSDKKSPQNSNNAGSFQENQQNAAKPDLGIEEAKYDVKENGDAVSAEPISSSSKSTGAMRKEENPFSFRHFLKRDLSLPGNSTYENTGARPKVYANTVQHSPTKIDIHSDTRREKSRLSETQAKEKQTEGICHRNSDDTSSSSSVEIPFSVVDNSDSKHNLYADSSEGPFFHRPNLASEPLGMPSLPDFVQDHILVEQAYLNSNGPISVDLDNLPDFTFNTSYNVGASSSLGRRNKSGYGSNRGYDYDAYMGAASNSESGPSSRSIPLDLPSGAEAAGLMPLDLPVHLSLDLTESVNPADRRNVSPRNSFPLDLPSNAGAESMRLPDFLPVHPGRTSPEPEHQDEQLQQIISELERTRSELFTERSRRSRAEEEASSIREAASLLRAEAAAARASEAALRARLHEARLADREYAGQLEAATHRVENNLMDTAARASEAETSVSKLKNEIKKLKEELAASQEEVRSLRNLQINAATDLRHATSVAETSLRELLSGLERLRSLSSTLDPT</sequence>
<dbReference type="GO" id="GO:0005813">
    <property type="term" value="C:centrosome"/>
    <property type="evidence" value="ECO:0007669"/>
    <property type="project" value="TreeGrafter"/>
</dbReference>
<feature type="region of interest" description="Disordered" evidence="5">
    <location>
        <begin position="84"/>
        <end position="151"/>
    </location>
</feature>
<feature type="compositionally biased region" description="Basic and acidic residues" evidence="5">
    <location>
        <begin position="110"/>
        <end position="144"/>
    </location>
</feature>
<dbReference type="GO" id="GO:0032465">
    <property type="term" value="P:regulation of cytokinesis"/>
    <property type="evidence" value="ECO:0007669"/>
    <property type="project" value="TreeGrafter"/>
</dbReference>
<dbReference type="GO" id="GO:0036064">
    <property type="term" value="C:ciliary basal body"/>
    <property type="evidence" value="ECO:0007669"/>
    <property type="project" value="TreeGrafter"/>
</dbReference>
<evidence type="ECO:0000256" key="5">
    <source>
        <dbReference type="SAM" id="MobiDB-lite"/>
    </source>
</evidence>
<proteinExistence type="inferred from homology"/>
<dbReference type="PANTHER" id="PTHR31259:SF3">
    <property type="entry name" value="ENDOSOME-ASSOCIATED-TRAFFICKING REGULATOR 1"/>
    <property type="match status" value="1"/>
</dbReference>
<reference evidence="6" key="2">
    <citation type="submission" date="2013-05" db="EMBL/GenBank/DDBJ databases">
        <authorList>
            <person name="Carter J.-M."/>
            <person name="Baker S.C."/>
            <person name="Pink R."/>
            <person name="Carter D.R.F."/>
            <person name="Collins A."/>
            <person name="Tomlin J."/>
            <person name="Gibbs M."/>
            <person name="Breuker C.J."/>
        </authorList>
    </citation>
    <scope>NUCLEOTIDE SEQUENCE</scope>
    <source>
        <tissue evidence="6">Ovary</tissue>
    </source>
</reference>
<dbReference type="GO" id="GO:0045724">
    <property type="term" value="P:positive regulation of cilium assembly"/>
    <property type="evidence" value="ECO:0007669"/>
    <property type="project" value="TreeGrafter"/>
</dbReference>
<accession>S4PA82</accession>
<evidence type="ECO:0000256" key="3">
    <source>
        <dbReference type="ARBA" id="ARBA00023054"/>
    </source>
</evidence>
<feature type="region of interest" description="Disordered" evidence="5">
    <location>
        <begin position="1"/>
        <end position="69"/>
    </location>
</feature>
<keyword evidence="3 4" id="KW-0175">Coiled coil</keyword>
<dbReference type="GO" id="GO:0030496">
    <property type="term" value="C:midbody"/>
    <property type="evidence" value="ECO:0007669"/>
    <property type="project" value="TreeGrafter"/>
</dbReference>
<protein>
    <recommendedName>
        <fullName evidence="2">Endosome-associated-trafficking regulator 1</fullName>
    </recommendedName>
</protein>
<evidence type="ECO:0000313" key="6">
    <source>
        <dbReference type="EMBL" id="JAA89196.1"/>
    </source>
</evidence>
<evidence type="ECO:0000256" key="2">
    <source>
        <dbReference type="ARBA" id="ARBA00016007"/>
    </source>
</evidence>
<feature type="region of interest" description="Disordered" evidence="5">
    <location>
        <begin position="305"/>
        <end position="353"/>
    </location>
</feature>
<reference evidence="6" key="1">
    <citation type="journal article" date="2013" name="BMC Genomics">
        <title>Unscrambling butterfly oogenesis.</title>
        <authorList>
            <person name="Carter J.M."/>
            <person name="Baker S.C."/>
            <person name="Pink R."/>
            <person name="Carter D.R."/>
            <person name="Collins A."/>
            <person name="Tomlin J."/>
            <person name="Gibbs M."/>
            <person name="Breuker C.J."/>
        </authorList>
    </citation>
    <scope>NUCLEOTIDE SEQUENCE</scope>
    <source>
        <tissue evidence="6">Ovary</tissue>
    </source>
</reference>
<feature type="compositionally biased region" description="Polar residues" evidence="5">
    <location>
        <begin position="14"/>
        <end position="30"/>
    </location>
</feature>
<evidence type="ECO:0000256" key="1">
    <source>
        <dbReference type="ARBA" id="ARBA00007791"/>
    </source>
</evidence>
<feature type="coiled-coil region" evidence="4">
    <location>
        <begin position="435"/>
        <end position="476"/>
    </location>
</feature>
<name>S4PA82_9NEOP</name>
<dbReference type="GO" id="GO:1903566">
    <property type="term" value="P:positive regulation of protein localization to cilium"/>
    <property type="evidence" value="ECO:0007669"/>
    <property type="project" value="TreeGrafter"/>
</dbReference>
<dbReference type="GO" id="GO:0055037">
    <property type="term" value="C:recycling endosome"/>
    <property type="evidence" value="ECO:0007669"/>
    <property type="project" value="TreeGrafter"/>
</dbReference>
<comment type="similarity">
    <text evidence="1">Belongs to the ENTR1 family.</text>
</comment>
<organism evidence="6">
    <name type="scientific">Pararge aegeria</name>
    <name type="common">speckled wood butterfly</name>
    <dbReference type="NCBI Taxonomy" id="116150"/>
    <lineage>
        <taxon>Eukaryota</taxon>
        <taxon>Metazoa</taxon>
        <taxon>Ecdysozoa</taxon>
        <taxon>Arthropoda</taxon>
        <taxon>Hexapoda</taxon>
        <taxon>Insecta</taxon>
        <taxon>Pterygota</taxon>
        <taxon>Neoptera</taxon>
        <taxon>Endopterygota</taxon>
        <taxon>Lepidoptera</taxon>
        <taxon>Glossata</taxon>
        <taxon>Ditrysia</taxon>
        <taxon>Papilionoidea</taxon>
        <taxon>Nymphalidae</taxon>
        <taxon>Satyrinae</taxon>
        <taxon>Satyrini</taxon>
        <taxon>Parargina</taxon>
        <taxon>Pararge</taxon>
    </lineage>
</organism>
<dbReference type="InterPro" id="IPR026757">
    <property type="entry name" value="ENTR1"/>
</dbReference>
<dbReference type="PANTHER" id="PTHR31259">
    <property type="entry name" value="ENDOSOME-ASSOCIATED TRAFFICKING REGULATOR 1"/>
    <property type="match status" value="1"/>
</dbReference>
<dbReference type="AlphaFoldDB" id="S4PA82"/>
<dbReference type="GO" id="GO:0005769">
    <property type="term" value="C:early endosome"/>
    <property type="evidence" value="ECO:0007669"/>
    <property type="project" value="TreeGrafter"/>
</dbReference>
<evidence type="ECO:0000256" key="4">
    <source>
        <dbReference type="SAM" id="Coils"/>
    </source>
</evidence>
<dbReference type="EMBL" id="GAIX01003364">
    <property type="protein sequence ID" value="JAA89196.1"/>
    <property type="molecule type" value="Transcribed_RNA"/>
</dbReference>
<feature type="compositionally biased region" description="Basic and acidic residues" evidence="5">
    <location>
        <begin position="38"/>
        <end position="48"/>
    </location>
</feature>